<protein>
    <submittedName>
        <fullName evidence="1">Uncharacterized protein</fullName>
    </submittedName>
</protein>
<dbReference type="Proteomes" id="UP000343335">
    <property type="component" value="Unassembled WGS sequence"/>
</dbReference>
<gene>
    <name evidence="1" type="ORF">PCO31010_00196</name>
</gene>
<proteinExistence type="predicted"/>
<sequence length="53" mass="5786">MFVEKLRTARPEKLFTAVTRAKTSLSAYSTGSVPPLLDAAFAEPAEPTLEDLF</sequence>
<dbReference type="RefSeq" id="WP_425494993.1">
    <property type="nucleotide sequence ID" value="NZ_CABPSA010000001.1"/>
</dbReference>
<evidence type="ECO:0000313" key="1">
    <source>
        <dbReference type="EMBL" id="VVD62804.1"/>
    </source>
</evidence>
<accession>A0A5E4RJW4</accession>
<name>A0A5E4RJW4_9BURK</name>
<dbReference type="EMBL" id="CABPSA010000001">
    <property type="protein sequence ID" value="VVD62804.1"/>
    <property type="molecule type" value="Genomic_DNA"/>
</dbReference>
<organism evidence="1 2">
    <name type="scientific">Pandoraea commovens</name>
    <dbReference type="NCBI Taxonomy" id="2508289"/>
    <lineage>
        <taxon>Bacteria</taxon>
        <taxon>Pseudomonadati</taxon>
        <taxon>Pseudomonadota</taxon>
        <taxon>Betaproteobacteria</taxon>
        <taxon>Burkholderiales</taxon>
        <taxon>Burkholderiaceae</taxon>
        <taxon>Pandoraea</taxon>
    </lineage>
</organism>
<evidence type="ECO:0000313" key="2">
    <source>
        <dbReference type="Proteomes" id="UP000343335"/>
    </source>
</evidence>
<reference evidence="1 2" key="1">
    <citation type="submission" date="2019-08" db="EMBL/GenBank/DDBJ databases">
        <authorList>
            <person name="Peeters C."/>
        </authorList>
    </citation>
    <scope>NUCLEOTIDE SEQUENCE [LARGE SCALE GENOMIC DNA]</scope>
    <source>
        <strain evidence="1 2">LMG 31010</strain>
    </source>
</reference>
<dbReference type="AlphaFoldDB" id="A0A5E4RJW4"/>